<dbReference type="InterPro" id="IPR050490">
    <property type="entry name" value="Bact_solute-bd_prot1"/>
</dbReference>
<protein>
    <submittedName>
        <fullName evidence="6">Sugar ABC transporter substrate-binding protein</fullName>
    </submittedName>
</protein>
<dbReference type="PANTHER" id="PTHR43649:SF31">
    <property type="entry name" value="SN-GLYCEROL-3-PHOSPHATE-BINDING PERIPLASMIC PROTEIN UGPB"/>
    <property type="match status" value="1"/>
</dbReference>
<organism evidence="6 7">
    <name type="scientific">Bifidobacterium vansinderenii</name>
    <dbReference type="NCBI Taxonomy" id="1984871"/>
    <lineage>
        <taxon>Bacteria</taxon>
        <taxon>Bacillati</taxon>
        <taxon>Actinomycetota</taxon>
        <taxon>Actinomycetes</taxon>
        <taxon>Bifidobacteriales</taxon>
        <taxon>Bifidobacteriaceae</taxon>
        <taxon>Bifidobacterium</taxon>
    </lineage>
</organism>
<keyword evidence="3" id="KW-0813">Transport</keyword>
<comment type="caution">
    <text evidence="6">The sequence shown here is derived from an EMBL/GenBank/DDBJ whole genome shotgun (WGS) entry which is preliminary data.</text>
</comment>
<feature type="chain" id="PRO_5038338081" evidence="5">
    <location>
        <begin position="21"/>
        <end position="426"/>
    </location>
</feature>
<dbReference type="RefSeq" id="WP_093959472.1">
    <property type="nucleotide sequence ID" value="NZ_NEWD01000004.1"/>
</dbReference>
<proteinExistence type="inferred from homology"/>
<keyword evidence="4 5" id="KW-0732">Signal</keyword>
<evidence type="ECO:0000256" key="1">
    <source>
        <dbReference type="ARBA" id="ARBA00004196"/>
    </source>
</evidence>
<dbReference type="Proteomes" id="UP000215433">
    <property type="component" value="Unassembled WGS sequence"/>
</dbReference>
<dbReference type="Gene3D" id="3.40.190.10">
    <property type="entry name" value="Periplasmic binding protein-like II"/>
    <property type="match status" value="1"/>
</dbReference>
<dbReference type="EMBL" id="NEWD01000004">
    <property type="protein sequence ID" value="OXN01259.1"/>
    <property type="molecule type" value="Genomic_DNA"/>
</dbReference>
<name>A0A229W053_9BIFI</name>
<keyword evidence="7" id="KW-1185">Reference proteome</keyword>
<comment type="subcellular location">
    <subcellularLocation>
        <location evidence="1">Cell envelope</location>
    </subcellularLocation>
</comment>
<evidence type="ECO:0000313" key="7">
    <source>
        <dbReference type="Proteomes" id="UP000215433"/>
    </source>
</evidence>
<accession>A0A229W053</accession>
<dbReference type="CDD" id="cd14748">
    <property type="entry name" value="PBP2_UgpB"/>
    <property type="match status" value="1"/>
</dbReference>
<dbReference type="Pfam" id="PF13416">
    <property type="entry name" value="SBP_bac_8"/>
    <property type="match status" value="1"/>
</dbReference>
<evidence type="ECO:0000256" key="4">
    <source>
        <dbReference type="ARBA" id="ARBA00022729"/>
    </source>
</evidence>
<evidence type="ECO:0000256" key="5">
    <source>
        <dbReference type="SAM" id="SignalP"/>
    </source>
</evidence>
<dbReference type="OrthoDB" id="358201at2"/>
<evidence type="ECO:0000256" key="2">
    <source>
        <dbReference type="ARBA" id="ARBA00008520"/>
    </source>
</evidence>
<reference evidence="6 7" key="1">
    <citation type="submission" date="2017-05" db="EMBL/GenBank/DDBJ databases">
        <title>Bifidobacterium vansinderenii sp. nov.</title>
        <authorList>
            <person name="Lugli G.A."/>
            <person name="Duranti S."/>
            <person name="Mangifesta M."/>
        </authorList>
    </citation>
    <scope>NUCLEOTIDE SEQUENCE [LARGE SCALE GENOMIC DNA]</scope>
    <source>
        <strain evidence="6 7">Tam10B</strain>
    </source>
</reference>
<dbReference type="InterPro" id="IPR006059">
    <property type="entry name" value="SBP"/>
</dbReference>
<evidence type="ECO:0000313" key="6">
    <source>
        <dbReference type="EMBL" id="OXN01259.1"/>
    </source>
</evidence>
<dbReference type="PANTHER" id="PTHR43649">
    <property type="entry name" value="ARABINOSE-BINDING PROTEIN-RELATED"/>
    <property type="match status" value="1"/>
</dbReference>
<dbReference type="PROSITE" id="PS51257">
    <property type="entry name" value="PROKAR_LIPOPROTEIN"/>
    <property type="match status" value="1"/>
</dbReference>
<dbReference type="AlphaFoldDB" id="A0A229W053"/>
<sequence length="426" mass="46521">MMRIRRTLLPAVLAATLALAGCGSADSGQDTADATPDTTINGNVTITFWHGMTGDQEKTLQQITDAFMKENPKITVKLQNQSSYDGLQQKLTAAQQSPKNLPTITQAYSSWMINAIDDDLVVDQTPYIESKDQNLAFDNWDDVLEGLRKSVTLDGKIYGMPFNKSTEVLWYNKDMFDELGLKVPTSFEELETTAKAIHDAKGIPGAGFDSLQNFYSVYLSDHGSEFGKDLDVTGKASQDAFTYYQDGVRDGWLRTAGTNQYMSAPFASQKVGMYIGSSAGESFVKEGAAGKFTYAAAPEPSKHAIQQGTDIYMFTSASSQQRTAAYLYEKYLTGKDNQITWGVQTGYIPIRTSAITDSKYTSADTAIAPILADATRNLIAAPIKPSSEQATTDVEKSLEAVLADPNSSVKDALAKLKPTFESDWQE</sequence>
<comment type="similarity">
    <text evidence="2">Belongs to the bacterial solute-binding protein 1 family.</text>
</comment>
<feature type="signal peptide" evidence="5">
    <location>
        <begin position="1"/>
        <end position="20"/>
    </location>
</feature>
<dbReference type="SUPFAM" id="SSF53850">
    <property type="entry name" value="Periplasmic binding protein-like II"/>
    <property type="match status" value="1"/>
</dbReference>
<evidence type="ECO:0000256" key="3">
    <source>
        <dbReference type="ARBA" id="ARBA00022448"/>
    </source>
</evidence>
<gene>
    <name evidence="6" type="ORF">Tam10B_0259</name>
</gene>
<dbReference type="GO" id="GO:0030313">
    <property type="term" value="C:cell envelope"/>
    <property type="evidence" value="ECO:0007669"/>
    <property type="project" value="UniProtKB-SubCell"/>
</dbReference>